<dbReference type="Pfam" id="PF12680">
    <property type="entry name" value="SnoaL_2"/>
    <property type="match status" value="1"/>
</dbReference>
<dbReference type="AlphaFoldDB" id="A0A495JB82"/>
<proteinExistence type="predicted"/>
<sequence>MRDLHDLAHRYVDMWNESDPEVRRMTIAELFAPDVAHYTPMQEVHGQAEMEARVAGSYEKWVRPGTHVFRAVRNATGHHNAVRFNWEMVDIASGKVRNVGFDFVLLDQEGLIKSDHQFVDR</sequence>
<evidence type="ECO:0000313" key="2">
    <source>
        <dbReference type="EMBL" id="RKR86187.1"/>
    </source>
</evidence>
<keyword evidence="3" id="KW-1185">Reference proteome</keyword>
<dbReference type="SUPFAM" id="SSF54427">
    <property type="entry name" value="NTF2-like"/>
    <property type="match status" value="1"/>
</dbReference>
<dbReference type="RefSeq" id="WP_121154049.1">
    <property type="nucleotide sequence ID" value="NZ_RBKT01000001.1"/>
</dbReference>
<gene>
    <name evidence="2" type="ORF">BDK92_0409</name>
</gene>
<evidence type="ECO:0000259" key="1">
    <source>
        <dbReference type="Pfam" id="PF12680"/>
    </source>
</evidence>
<comment type="caution">
    <text evidence="2">The sequence shown here is derived from an EMBL/GenBank/DDBJ whole genome shotgun (WGS) entry which is preliminary data.</text>
</comment>
<name>A0A495JB82_9ACTN</name>
<accession>A0A495JB82</accession>
<feature type="domain" description="SnoaL-like" evidence="1">
    <location>
        <begin position="9"/>
        <end position="112"/>
    </location>
</feature>
<protein>
    <submittedName>
        <fullName evidence="2">SnoaL-like protein</fullName>
    </submittedName>
</protein>
<dbReference type="OrthoDB" id="8722217at2"/>
<dbReference type="Gene3D" id="3.10.450.50">
    <property type="match status" value="1"/>
</dbReference>
<reference evidence="2 3" key="1">
    <citation type="submission" date="2018-10" db="EMBL/GenBank/DDBJ databases">
        <title>Sequencing the genomes of 1000 actinobacteria strains.</title>
        <authorList>
            <person name="Klenk H.-P."/>
        </authorList>
    </citation>
    <scope>NUCLEOTIDE SEQUENCE [LARGE SCALE GENOMIC DNA]</scope>
    <source>
        <strain evidence="2 3">DSM 45175</strain>
    </source>
</reference>
<evidence type="ECO:0000313" key="3">
    <source>
        <dbReference type="Proteomes" id="UP000277671"/>
    </source>
</evidence>
<dbReference type="InterPro" id="IPR032710">
    <property type="entry name" value="NTF2-like_dom_sf"/>
</dbReference>
<dbReference type="InterPro" id="IPR037401">
    <property type="entry name" value="SnoaL-like"/>
</dbReference>
<dbReference type="EMBL" id="RBKT01000001">
    <property type="protein sequence ID" value="RKR86187.1"/>
    <property type="molecule type" value="Genomic_DNA"/>
</dbReference>
<dbReference type="Proteomes" id="UP000277671">
    <property type="component" value="Unassembled WGS sequence"/>
</dbReference>
<organism evidence="2 3">
    <name type="scientific">Micromonospora pisi</name>
    <dbReference type="NCBI Taxonomy" id="589240"/>
    <lineage>
        <taxon>Bacteria</taxon>
        <taxon>Bacillati</taxon>
        <taxon>Actinomycetota</taxon>
        <taxon>Actinomycetes</taxon>
        <taxon>Micromonosporales</taxon>
        <taxon>Micromonosporaceae</taxon>
        <taxon>Micromonospora</taxon>
    </lineage>
</organism>